<reference evidence="3" key="2">
    <citation type="journal article" date="2018" name="Plant J.">
        <title>The Sorghum bicolor reference genome: improved assembly, gene annotations, a transcriptome atlas, and signatures of genome organization.</title>
        <authorList>
            <person name="McCormick R.F."/>
            <person name="Truong S.K."/>
            <person name="Sreedasyam A."/>
            <person name="Jenkins J."/>
            <person name="Shu S."/>
            <person name="Sims D."/>
            <person name="Kennedy M."/>
            <person name="Amirebrahimi M."/>
            <person name="Weers B.D."/>
            <person name="McKinley B."/>
            <person name="Mattison A."/>
            <person name="Morishige D.T."/>
            <person name="Grimwood J."/>
            <person name="Schmutz J."/>
            <person name="Mullet J.E."/>
        </authorList>
    </citation>
    <scope>NUCLEOTIDE SEQUENCE [LARGE SCALE GENOMIC DNA]</scope>
    <source>
        <strain evidence="3">cv. BTx623</strain>
    </source>
</reference>
<dbReference type="InParanoid" id="A0A1W0W3I4"/>
<keyword evidence="3" id="KW-1185">Reference proteome</keyword>
<name>A0A1W0W3I4_SORBI</name>
<feature type="region of interest" description="Disordered" evidence="1">
    <location>
        <begin position="91"/>
        <end position="118"/>
    </location>
</feature>
<sequence>MRVHDCMHVHVWLWVEDISAAAGHDRARRRWREELARWAGQGAHCPGWGWGARPEVAATCQGSGAGAEHFTRSSWPVEMEMRSWQRRLRCGLRTPSARRGPARPVPSSRLVSVPQPAQ</sequence>
<dbReference type="Proteomes" id="UP000000768">
    <property type="component" value="Chromosome 2"/>
</dbReference>
<protein>
    <submittedName>
        <fullName evidence="2">Uncharacterized protein</fullName>
    </submittedName>
</protein>
<proteinExistence type="predicted"/>
<evidence type="ECO:0000256" key="1">
    <source>
        <dbReference type="SAM" id="MobiDB-lite"/>
    </source>
</evidence>
<evidence type="ECO:0000313" key="2">
    <source>
        <dbReference type="EMBL" id="OQU88954.1"/>
    </source>
</evidence>
<dbReference type="AlphaFoldDB" id="A0A1W0W3I4"/>
<evidence type="ECO:0000313" key="3">
    <source>
        <dbReference type="Proteomes" id="UP000000768"/>
    </source>
</evidence>
<accession>A0A1W0W3I4</accession>
<dbReference type="EMBL" id="CM000761">
    <property type="protein sequence ID" value="OQU88954.1"/>
    <property type="molecule type" value="Genomic_DNA"/>
</dbReference>
<reference evidence="2 3" key="1">
    <citation type="journal article" date="2009" name="Nature">
        <title>The Sorghum bicolor genome and the diversification of grasses.</title>
        <authorList>
            <person name="Paterson A.H."/>
            <person name="Bowers J.E."/>
            <person name="Bruggmann R."/>
            <person name="Dubchak I."/>
            <person name="Grimwood J."/>
            <person name="Gundlach H."/>
            <person name="Haberer G."/>
            <person name="Hellsten U."/>
            <person name="Mitros T."/>
            <person name="Poliakov A."/>
            <person name="Schmutz J."/>
            <person name="Spannagl M."/>
            <person name="Tang H."/>
            <person name="Wang X."/>
            <person name="Wicker T."/>
            <person name="Bharti A.K."/>
            <person name="Chapman J."/>
            <person name="Feltus F.A."/>
            <person name="Gowik U."/>
            <person name="Grigoriev I.V."/>
            <person name="Lyons E."/>
            <person name="Maher C.A."/>
            <person name="Martis M."/>
            <person name="Narechania A."/>
            <person name="Otillar R.P."/>
            <person name="Penning B.W."/>
            <person name="Salamov A.A."/>
            <person name="Wang Y."/>
            <person name="Zhang L."/>
            <person name="Carpita N.C."/>
            <person name="Freeling M."/>
            <person name="Gingle A.R."/>
            <person name="Hash C.T."/>
            <person name="Keller B."/>
            <person name="Klein P."/>
            <person name="Kresovich S."/>
            <person name="McCann M.C."/>
            <person name="Ming R."/>
            <person name="Peterson D.G."/>
            <person name="Mehboob-ur-Rahman"/>
            <person name="Ware D."/>
            <person name="Westhoff P."/>
            <person name="Mayer K.F."/>
            <person name="Messing J."/>
            <person name="Rokhsar D.S."/>
        </authorList>
    </citation>
    <scope>NUCLEOTIDE SEQUENCE [LARGE SCALE GENOMIC DNA]</scope>
    <source>
        <strain evidence="3">cv. BTx623</strain>
    </source>
</reference>
<gene>
    <name evidence="2" type="ORF">SORBI_3002G124766</name>
</gene>
<dbReference type="Gramene" id="OQU88954">
    <property type="protein sequence ID" value="OQU88954"/>
    <property type="gene ID" value="SORBI_3002G124766"/>
</dbReference>
<organism evidence="2 3">
    <name type="scientific">Sorghum bicolor</name>
    <name type="common">Sorghum</name>
    <name type="synonym">Sorghum vulgare</name>
    <dbReference type="NCBI Taxonomy" id="4558"/>
    <lineage>
        <taxon>Eukaryota</taxon>
        <taxon>Viridiplantae</taxon>
        <taxon>Streptophyta</taxon>
        <taxon>Embryophyta</taxon>
        <taxon>Tracheophyta</taxon>
        <taxon>Spermatophyta</taxon>
        <taxon>Magnoliopsida</taxon>
        <taxon>Liliopsida</taxon>
        <taxon>Poales</taxon>
        <taxon>Poaceae</taxon>
        <taxon>PACMAD clade</taxon>
        <taxon>Panicoideae</taxon>
        <taxon>Andropogonodae</taxon>
        <taxon>Andropogoneae</taxon>
        <taxon>Sorghinae</taxon>
        <taxon>Sorghum</taxon>
    </lineage>
</organism>